<feature type="transmembrane region" description="Helical" evidence="8">
    <location>
        <begin position="459"/>
        <end position="479"/>
    </location>
</feature>
<feature type="transmembrane region" description="Helical" evidence="8">
    <location>
        <begin position="400"/>
        <end position="418"/>
    </location>
</feature>
<feature type="transmembrane region" description="Helical" evidence="8">
    <location>
        <begin position="360"/>
        <end position="379"/>
    </location>
</feature>
<dbReference type="RefSeq" id="WP_023353772.1">
    <property type="nucleotide sequence ID" value="NZ_KI535367.1"/>
</dbReference>
<evidence type="ECO:0000256" key="4">
    <source>
        <dbReference type="ARBA" id="ARBA00022475"/>
    </source>
</evidence>
<gene>
    <name evidence="9" type="ORF">GCWU0000282_000888</name>
</gene>
<organism evidence="9 10">
    <name type="scientific">Catonella morbi ATCC 51271</name>
    <dbReference type="NCBI Taxonomy" id="592026"/>
    <lineage>
        <taxon>Bacteria</taxon>
        <taxon>Bacillati</taxon>
        <taxon>Bacillota</taxon>
        <taxon>Clostridia</taxon>
        <taxon>Lachnospirales</taxon>
        <taxon>Lachnospiraceae</taxon>
        <taxon>Catonella</taxon>
    </lineage>
</organism>
<keyword evidence="10" id="KW-1185">Reference proteome</keyword>
<evidence type="ECO:0000313" key="10">
    <source>
        <dbReference type="Proteomes" id="UP000018227"/>
    </source>
</evidence>
<feature type="transmembrane region" description="Helical" evidence="8">
    <location>
        <begin position="6"/>
        <end position="23"/>
    </location>
</feature>
<dbReference type="EMBL" id="ACIL03000007">
    <property type="protein sequence ID" value="ESL03723.1"/>
    <property type="molecule type" value="Genomic_DNA"/>
</dbReference>
<dbReference type="GO" id="GO:0005886">
    <property type="term" value="C:plasma membrane"/>
    <property type="evidence" value="ECO:0007669"/>
    <property type="project" value="UniProtKB-SubCell"/>
</dbReference>
<name>V2Y457_9FIRM</name>
<keyword evidence="4 8" id="KW-1003">Cell membrane</keyword>
<evidence type="ECO:0000313" key="9">
    <source>
        <dbReference type="EMBL" id="ESL03723.1"/>
    </source>
</evidence>
<sequence>MFAIIASIPILLTVIFMVVFNWTAKRSLTLSWLAAAIVAGTFWKMGLLEIIARTLSGFLGAFETISIIFGAIILMNVLKQSGAMYSINRMFSGITEDARIQAILVGFIFAGFIEGSAGFGTPAALAAPILISLGFPSLAAAAVCLIYNSTPVNPGPVGVPLITAASVVSDAVTNLGGDSSKFAHLLTVWTCIPHMIGGVFIIMTGVFVLTKVFGKNHSFKDAVPAIPFCLLTAVVLGLLYIPLSIFGTTELVSMLSFIISLPILIFCAKKGILMPKETWNFAGYEKWEDKSTHSSSVISSVKEKEMKPMLAWLPYIIIGLLLVMTRLNLAGLKTLFTNDPCIIHVENILGFKDINWDFKILYNPGFFPFLPVALLTILMHKMTKEEAKLAITDSFKQIKGAAIALFFGVAMVNIYRYTSNANIGISMDITRAATEYTFKNSSMLYAMARALADLFKNTYFLIAPLIGVLGAFMSGSCTVSNTLFASLQFETATLVGLSQVFIVALQSMGGAIGNMICVNNIVSVCATTGTNGNEGKIIRTNIGPCLMYACIVAIIVGVLLGIGVNPMPELLK</sequence>
<dbReference type="STRING" id="592026.GCWU0000282_000888"/>
<evidence type="ECO:0000256" key="6">
    <source>
        <dbReference type="ARBA" id="ARBA00022989"/>
    </source>
</evidence>
<accession>V2Y457</accession>
<evidence type="ECO:0000256" key="5">
    <source>
        <dbReference type="ARBA" id="ARBA00022692"/>
    </source>
</evidence>
<feature type="transmembrane region" description="Helical" evidence="8">
    <location>
        <begin position="545"/>
        <end position="564"/>
    </location>
</feature>
<reference evidence="9 10" key="1">
    <citation type="submission" date="2013-06" db="EMBL/GenBank/DDBJ databases">
        <authorList>
            <person name="Weinstock G."/>
            <person name="Sodergren E."/>
            <person name="Clifton S."/>
            <person name="Fulton L."/>
            <person name="Fulton B."/>
            <person name="Courtney L."/>
            <person name="Fronick C."/>
            <person name="Harrison M."/>
            <person name="Strong C."/>
            <person name="Farmer C."/>
            <person name="Delahaunty K."/>
            <person name="Markovic C."/>
            <person name="Hall O."/>
            <person name="Minx P."/>
            <person name="Tomlinson C."/>
            <person name="Mitreva M."/>
            <person name="Nelson J."/>
            <person name="Hou S."/>
            <person name="Wollam A."/>
            <person name="Pepin K.H."/>
            <person name="Johnson M."/>
            <person name="Bhonagiri V."/>
            <person name="Nash W.E."/>
            <person name="Warren W."/>
            <person name="Chinwalla A."/>
            <person name="Mardis E.R."/>
            <person name="Wilson R.K."/>
        </authorList>
    </citation>
    <scope>NUCLEOTIDE SEQUENCE [LARGE SCALE GENOMIC DNA]</scope>
    <source>
        <strain evidence="9 10">ATCC 51271</strain>
    </source>
</reference>
<dbReference type="GO" id="GO:0015295">
    <property type="term" value="F:solute:proton symporter activity"/>
    <property type="evidence" value="ECO:0007669"/>
    <property type="project" value="TreeGrafter"/>
</dbReference>
<feature type="transmembrane region" description="Helical" evidence="8">
    <location>
        <begin position="125"/>
        <end position="147"/>
    </location>
</feature>
<comment type="function">
    <text evidence="8">Uptake of L-lactate across the membrane. Can also transport D-lactate and glycolate.</text>
</comment>
<keyword evidence="5 8" id="KW-0812">Transmembrane</keyword>
<dbReference type="InterPro" id="IPR003804">
    <property type="entry name" value="Lactate_perm"/>
</dbReference>
<dbReference type="OrthoDB" id="9761056at2"/>
<dbReference type="GO" id="GO:0015129">
    <property type="term" value="F:lactate transmembrane transporter activity"/>
    <property type="evidence" value="ECO:0007669"/>
    <property type="project" value="UniProtKB-UniRule"/>
</dbReference>
<proteinExistence type="inferred from homology"/>
<comment type="similarity">
    <text evidence="2 8">Belongs to the lactate permease family.</text>
</comment>
<comment type="caution">
    <text evidence="9">The sequence shown here is derived from an EMBL/GenBank/DDBJ whole genome shotgun (WGS) entry which is preliminary data.</text>
</comment>
<feature type="transmembrane region" description="Helical" evidence="8">
    <location>
        <begin position="251"/>
        <end position="268"/>
    </location>
</feature>
<feature type="transmembrane region" description="Helical" evidence="8">
    <location>
        <begin position="98"/>
        <end position="119"/>
    </location>
</feature>
<keyword evidence="7 8" id="KW-0472">Membrane</keyword>
<dbReference type="Proteomes" id="UP000018227">
    <property type="component" value="Unassembled WGS sequence"/>
</dbReference>
<dbReference type="AlphaFoldDB" id="V2Y457"/>
<comment type="subcellular location">
    <subcellularLocation>
        <location evidence="1 8">Cell membrane</location>
        <topology evidence="1 8">Multi-pass membrane protein</topology>
    </subcellularLocation>
</comment>
<dbReference type="PANTHER" id="PTHR30003">
    <property type="entry name" value="L-LACTATE PERMEASE"/>
    <property type="match status" value="1"/>
</dbReference>
<dbReference type="Pfam" id="PF02652">
    <property type="entry name" value="Lactate_perm"/>
    <property type="match status" value="1"/>
</dbReference>
<feature type="transmembrane region" description="Helical" evidence="8">
    <location>
        <begin position="30"/>
        <end position="52"/>
    </location>
</feature>
<evidence type="ECO:0000256" key="1">
    <source>
        <dbReference type="ARBA" id="ARBA00004651"/>
    </source>
</evidence>
<feature type="transmembrane region" description="Helical" evidence="8">
    <location>
        <begin position="182"/>
        <end position="210"/>
    </location>
</feature>
<evidence type="ECO:0000256" key="8">
    <source>
        <dbReference type="RuleBase" id="RU365092"/>
    </source>
</evidence>
<evidence type="ECO:0000256" key="2">
    <source>
        <dbReference type="ARBA" id="ARBA00010100"/>
    </source>
</evidence>
<feature type="transmembrane region" description="Helical" evidence="8">
    <location>
        <begin position="222"/>
        <end position="245"/>
    </location>
</feature>
<dbReference type="PANTHER" id="PTHR30003:SF0">
    <property type="entry name" value="GLYCOLATE PERMEASE GLCA-RELATED"/>
    <property type="match status" value="1"/>
</dbReference>
<evidence type="ECO:0000256" key="3">
    <source>
        <dbReference type="ARBA" id="ARBA00022448"/>
    </source>
</evidence>
<feature type="transmembrane region" description="Helical" evidence="8">
    <location>
        <begin position="309"/>
        <end position="329"/>
    </location>
</feature>
<feature type="transmembrane region" description="Helical" evidence="8">
    <location>
        <begin position="58"/>
        <end position="78"/>
    </location>
</feature>
<keyword evidence="3 8" id="KW-0813">Transport</keyword>
<dbReference type="eggNOG" id="COG1620">
    <property type="taxonomic scope" value="Bacteria"/>
</dbReference>
<protein>
    <recommendedName>
        <fullName evidence="8">L-lactate permease</fullName>
    </recommendedName>
</protein>
<dbReference type="HOGENOM" id="CLU_021628_4_1_9"/>
<keyword evidence="6 8" id="KW-1133">Transmembrane helix</keyword>
<evidence type="ECO:0000256" key="7">
    <source>
        <dbReference type="ARBA" id="ARBA00023136"/>
    </source>
</evidence>